<evidence type="ECO:0000256" key="2">
    <source>
        <dbReference type="ARBA" id="ARBA00022801"/>
    </source>
</evidence>
<dbReference type="AlphaFoldDB" id="A0A2M7H3J8"/>
<dbReference type="Proteomes" id="UP000230292">
    <property type="component" value="Unassembled WGS sequence"/>
</dbReference>
<dbReference type="PANTHER" id="PTHR11067">
    <property type="entry name" value="INOSINE TRIPHOSPHATE PYROPHOSPHATASE/HAM1 PROTEIN"/>
    <property type="match status" value="1"/>
</dbReference>
<comment type="similarity">
    <text evidence="1">Belongs to the HAM1 NTPase family.</text>
</comment>
<dbReference type="GO" id="GO:0047429">
    <property type="term" value="F:nucleoside triphosphate diphosphatase activity"/>
    <property type="evidence" value="ECO:0007669"/>
    <property type="project" value="InterPro"/>
</dbReference>
<accession>A0A2M7H3J8</accession>
<dbReference type="InterPro" id="IPR002637">
    <property type="entry name" value="RdgB/HAM1"/>
</dbReference>
<reference evidence="3 4" key="1">
    <citation type="submission" date="2017-09" db="EMBL/GenBank/DDBJ databases">
        <title>Depth-based differentiation of microbial function through sediment-hosted aquifers and enrichment of novel symbionts in the deep terrestrial subsurface.</title>
        <authorList>
            <person name="Probst A.J."/>
            <person name="Ladd B."/>
            <person name="Jarett J.K."/>
            <person name="Geller-Mcgrath D.E."/>
            <person name="Sieber C.M."/>
            <person name="Emerson J.B."/>
            <person name="Anantharaman K."/>
            <person name="Thomas B.C."/>
            <person name="Malmstrom R."/>
            <person name="Stieglmeier M."/>
            <person name="Klingl A."/>
            <person name="Woyke T."/>
            <person name="Ryan C.M."/>
            <person name="Banfield J.F."/>
        </authorList>
    </citation>
    <scope>NUCLEOTIDE SEQUENCE [LARGE SCALE GENOMIC DNA]</scope>
    <source>
        <strain evidence="3">CG15_BIG_FIL_POST_REV_8_21_14_020_45_12</strain>
    </source>
</reference>
<dbReference type="Pfam" id="PF01725">
    <property type="entry name" value="Ham1p_like"/>
    <property type="match status" value="1"/>
</dbReference>
<comment type="caution">
    <text evidence="3">The sequence shown here is derived from an EMBL/GenBank/DDBJ whole genome shotgun (WGS) entry which is preliminary data.</text>
</comment>
<proteinExistence type="inferred from homology"/>
<dbReference type="InterPro" id="IPR029001">
    <property type="entry name" value="ITPase-like_fam"/>
</dbReference>
<dbReference type="SUPFAM" id="SSF52972">
    <property type="entry name" value="ITPase-like"/>
    <property type="match status" value="1"/>
</dbReference>
<dbReference type="GO" id="GO:0005737">
    <property type="term" value="C:cytoplasm"/>
    <property type="evidence" value="ECO:0007669"/>
    <property type="project" value="TreeGrafter"/>
</dbReference>
<dbReference type="GO" id="GO:0009143">
    <property type="term" value="P:nucleoside triphosphate catabolic process"/>
    <property type="evidence" value="ECO:0007669"/>
    <property type="project" value="InterPro"/>
</dbReference>
<keyword evidence="2" id="KW-0378">Hydrolase</keyword>
<evidence type="ECO:0008006" key="5">
    <source>
        <dbReference type="Google" id="ProtNLM"/>
    </source>
</evidence>
<organism evidence="3 4">
    <name type="scientific">Candidatus Kerfeldbacteria bacterium CG15_BIG_FIL_POST_REV_8_21_14_020_45_12</name>
    <dbReference type="NCBI Taxonomy" id="2014247"/>
    <lineage>
        <taxon>Bacteria</taxon>
        <taxon>Candidatus Kerfeldiibacteriota</taxon>
    </lineage>
</organism>
<evidence type="ECO:0000256" key="1">
    <source>
        <dbReference type="ARBA" id="ARBA00008023"/>
    </source>
</evidence>
<name>A0A2M7H3J8_9BACT</name>
<dbReference type="PANTHER" id="PTHR11067:SF9">
    <property type="entry name" value="INOSINE TRIPHOSPHATE PYROPHOSPHATASE"/>
    <property type="match status" value="1"/>
</dbReference>
<evidence type="ECO:0000313" key="3">
    <source>
        <dbReference type="EMBL" id="PIW36801.1"/>
    </source>
</evidence>
<dbReference type="EMBL" id="PFGC01000040">
    <property type="protein sequence ID" value="PIW36801.1"/>
    <property type="molecule type" value="Genomic_DNA"/>
</dbReference>
<evidence type="ECO:0000313" key="4">
    <source>
        <dbReference type="Proteomes" id="UP000230292"/>
    </source>
</evidence>
<gene>
    <name evidence="3" type="ORF">COW24_03500</name>
</gene>
<dbReference type="Gene3D" id="3.90.950.10">
    <property type="match status" value="1"/>
</dbReference>
<protein>
    <recommendedName>
        <fullName evidence="5">Non-canonical purine NTP pyrophosphatase</fullName>
    </recommendedName>
</protein>
<sequence length="186" mass="21146">MREITIVTGNTTKFTEMTEALSRFDITAKRLDVDIDEIKDLDGEVVTRDKVLKAYAAAGLPVIVDDAGIYFEKYRSFPGAYSKFLYKAIGFDGIFRLVEAGDQARFVAYVGYMDESLLEPVIFRGEYAGCIVEDFDQGRDYEMPYAPMFLPNGSDVRMSEMTPQERAGDHRHQAVNAFAEWYIVNR</sequence>